<sequence>MASLLVFSLRTLFVVLGCAMVATLIYTISVDGLPFRKDVLTPWMTTTLIDYYINVLPLAAWVSYKEANWLTASIWVVLFVCLGSITACMYVTIQLFQLSADKSMHDLMYHLLLPHQNKNGMVSKWKSLQLVTAIIVCSALGCLMFGTLVYTIFTDGSPFNKDLLTPWMIATLIDFYINVVALSVWVAYKEPSWVRAFFWILGLVCFGSIATCGYMALQFFQLSPYDPIYLVLLNRQQRAESRYDRMSG</sequence>
<name>A0AAD3T3G2_NEPGR</name>
<organism evidence="2 3">
    <name type="scientific">Nepenthes gracilis</name>
    <name type="common">Slender pitcher plant</name>
    <dbReference type="NCBI Taxonomy" id="150966"/>
    <lineage>
        <taxon>Eukaryota</taxon>
        <taxon>Viridiplantae</taxon>
        <taxon>Streptophyta</taxon>
        <taxon>Embryophyta</taxon>
        <taxon>Tracheophyta</taxon>
        <taxon>Spermatophyta</taxon>
        <taxon>Magnoliopsida</taxon>
        <taxon>eudicotyledons</taxon>
        <taxon>Gunneridae</taxon>
        <taxon>Pentapetalae</taxon>
        <taxon>Caryophyllales</taxon>
        <taxon>Nepenthaceae</taxon>
        <taxon>Nepenthes</taxon>
    </lineage>
</organism>
<keyword evidence="1" id="KW-0812">Transmembrane</keyword>
<gene>
    <name evidence="2" type="ORF">Nepgr_023234</name>
</gene>
<dbReference type="EMBL" id="BSYO01000023">
    <property type="protein sequence ID" value="GMH21392.1"/>
    <property type="molecule type" value="Genomic_DNA"/>
</dbReference>
<feature type="transmembrane region" description="Helical" evidence="1">
    <location>
        <begin position="6"/>
        <end position="28"/>
    </location>
</feature>
<reference evidence="2" key="1">
    <citation type="submission" date="2023-05" db="EMBL/GenBank/DDBJ databases">
        <title>Nepenthes gracilis genome sequencing.</title>
        <authorList>
            <person name="Fukushima K."/>
        </authorList>
    </citation>
    <scope>NUCLEOTIDE SEQUENCE</scope>
    <source>
        <strain evidence="2">SING2019-196</strain>
    </source>
</reference>
<feature type="transmembrane region" description="Helical" evidence="1">
    <location>
        <begin position="165"/>
        <end position="188"/>
    </location>
</feature>
<feature type="transmembrane region" description="Helical" evidence="1">
    <location>
        <begin position="128"/>
        <end position="153"/>
    </location>
</feature>
<dbReference type="InterPro" id="IPR009943">
    <property type="entry name" value="DUF1475"/>
</dbReference>
<evidence type="ECO:0000256" key="1">
    <source>
        <dbReference type="SAM" id="Phobius"/>
    </source>
</evidence>
<protein>
    <submittedName>
        <fullName evidence="2">Uncharacterized protein</fullName>
    </submittedName>
</protein>
<feature type="transmembrane region" description="Helical" evidence="1">
    <location>
        <begin position="40"/>
        <end position="62"/>
    </location>
</feature>
<proteinExistence type="predicted"/>
<dbReference type="AlphaFoldDB" id="A0AAD3T3G2"/>
<feature type="transmembrane region" description="Helical" evidence="1">
    <location>
        <begin position="74"/>
        <end position="96"/>
    </location>
</feature>
<comment type="caution">
    <text evidence="2">The sequence shown here is derived from an EMBL/GenBank/DDBJ whole genome shotgun (WGS) entry which is preliminary data.</text>
</comment>
<keyword evidence="3" id="KW-1185">Reference proteome</keyword>
<evidence type="ECO:0000313" key="3">
    <source>
        <dbReference type="Proteomes" id="UP001279734"/>
    </source>
</evidence>
<dbReference type="PANTHER" id="PTHR36318">
    <property type="entry name" value="OS06G0581300 PROTEIN"/>
    <property type="match status" value="1"/>
</dbReference>
<accession>A0AAD3T3G2</accession>
<dbReference type="Pfam" id="PF07343">
    <property type="entry name" value="DUF1475"/>
    <property type="match status" value="2"/>
</dbReference>
<keyword evidence="1" id="KW-0472">Membrane</keyword>
<dbReference type="PANTHER" id="PTHR36318:SF3">
    <property type="entry name" value="OS06G0581300 PROTEIN"/>
    <property type="match status" value="1"/>
</dbReference>
<evidence type="ECO:0000313" key="2">
    <source>
        <dbReference type="EMBL" id="GMH21392.1"/>
    </source>
</evidence>
<keyword evidence="1" id="KW-1133">Transmembrane helix</keyword>
<dbReference type="Proteomes" id="UP001279734">
    <property type="component" value="Unassembled WGS sequence"/>
</dbReference>
<feature type="transmembrane region" description="Helical" evidence="1">
    <location>
        <begin position="197"/>
        <end position="217"/>
    </location>
</feature>